<dbReference type="OrthoDB" id="6783358at2759"/>
<sequence>MIEICNSFFKYLQSEVPHVILIFYICHLSALIASKAYKVLSRSLEELRRSTYNCVSGSAKKCATLIEMQEFFHIEQKKSLKVFFTRWLDRQDSVVRLLENWDVLKHSFQFEVVEDRLKSSESICIEFNNIYNKGYLYFLNYVLDYFNSFNVILQFRKTLIQELYTKSQDLMKQLCQNFIIPTS</sequence>
<dbReference type="AlphaFoldDB" id="A0A482VI41"/>
<dbReference type="PANTHER" id="PTHR37162:SF1">
    <property type="entry name" value="BED-TYPE DOMAIN-CONTAINING PROTEIN"/>
    <property type="match status" value="1"/>
</dbReference>
<evidence type="ECO:0000313" key="2">
    <source>
        <dbReference type="Proteomes" id="UP000292052"/>
    </source>
</evidence>
<comment type="caution">
    <text evidence="1">The sequence shown here is derived from an EMBL/GenBank/DDBJ whole genome shotgun (WGS) entry which is preliminary data.</text>
</comment>
<dbReference type="EMBL" id="QDEB01097803">
    <property type="protein sequence ID" value="RZC32370.1"/>
    <property type="molecule type" value="Genomic_DNA"/>
</dbReference>
<proteinExistence type="predicted"/>
<protein>
    <submittedName>
        <fullName evidence="1">Uncharacterized protein</fullName>
    </submittedName>
</protein>
<gene>
    <name evidence="1" type="ORF">BDFB_012351</name>
</gene>
<dbReference type="STRING" id="1661398.A0A482VI41"/>
<organism evidence="1 2">
    <name type="scientific">Asbolus verrucosus</name>
    <name type="common">Desert ironclad beetle</name>
    <dbReference type="NCBI Taxonomy" id="1661398"/>
    <lineage>
        <taxon>Eukaryota</taxon>
        <taxon>Metazoa</taxon>
        <taxon>Ecdysozoa</taxon>
        <taxon>Arthropoda</taxon>
        <taxon>Hexapoda</taxon>
        <taxon>Insecta</taxon>
        <taxon>Pterygota</taxon>
        <taxon>Neoptera</taxon>
        <taxon>Endopterygota</taxon>
        <taxon>Coleoptera</taxon>
        <taxon>Polyphaga</taxon>
        <taxon>Cucujiformia</taxon>
        <taxon>Tenebrionidae</taxon>
        <taxon>Pimeliinae</taxon>
        <taxon>Asbolus</taxon>
    </lineage>
</organism>
<accession>A0A482VI41</accession>
<keyword evidence="2" id="KW-1185">Reference proteome</keyword>
<evidence type="ECO:0000313" key="1">
    <source>
        <dbReference type="EMBL" id="RZC32370.1"/>
    </source>
</evidence>
<reference evidence="1 2" key="1">
    <citation type="submission" date="2017-03" db="EMBL/GenBank/DDBJ databases">
        <title>Genome of the blue death feigning beetle - Asbolus verrucosus.</title>
        <authorList>
            <person name="Rider S.D."/>
        </authorList>
    </citation>
    <scope>NUCLEOTIDE SEQUENCE [LARGE SCALE GENOMIC DNA]</scope>
    <source>
        <strain evidence="1">Butters</strain>
        <tissue evidence="1">Head and leg muscle</tissue>
    </source>
</reference>
<name>A0A482VI41_ASBVE</name>
<dbReference type="PANTHER" id="PTHR37162">
    <property type="entry name" value="HAT FAMILY DIMERISATION DOMAINCONTAINING PROTEIN-RELATED"/>
    <property type="match status" value="1"/>
</dbReference>
<dbReference type="Proteomes" id="UP000292052">
    <property type="component" value="Unassembled WGS sequence"/>
</dbReference>